<evidence type="ECO:0000313" key="3">
    <source>
        <dbReference type="EMBL" id="GMG20596.1"/>
    </source>
</evidence>
<name>A0A9W6YMT8_AMBMO</name>
<comment type="caution">
    <text evidence="3">The sequence shown here is derived from an EMBL/GenBank/DDBJ whole genome shotgun (WGS) entry which is preliminary data.</text>
</comment>
<dbReference type="EMBL" id="BSXU01000410">
    <property type="protein sequence ID" value="GMG20596.1"/>
    <property type="molecule type" value="Genomic_DNA"/>
</dbReference>
<feature type="compositionally biased region" description="Polar residues" evidence="2">
    <location>
        <begin position="98"/>
        <end position="114"/>
    </location>
</feature>
<sequence length="424" mass="47959">MSEPSNNTQQYIFPDESVMPDRQMTSASAQATIKDTTEEQSELTPSTPEIPKATSEEQETEQPNISLALEPSSLPSQTMEDTTEESPARRLSPPLPQPQTADMDTTEKSSASMSDIQQTVENAIEKSSISPLQPTIEETTKEPLVVPLTPSHLQLPSSNHDQQLQLEEAQERQRTYTTTLKEQIQYKKKLLKVAKQRLSKLQEASFPTDTRSKTLALLDTLSRLPYHPPRQDLIGSSLLENQLKSQISSLAKKLSETKTQNQTLQNQLIIQTDLSNTIQQLSTKIHKLIETHIKLKREAQKSSANQDAKFDEMTQKIKEMKLQSRKLVGYSKTLIVDYILASEFNIFNLNEEDSAMHNKAKYLKLLESLLNNAIGLTDENNVERSLGVDDKDDPLVRYLIRNNIVVVDRKNPNQIRLRDLTANI</sequence>
<accession>A0A9W6YMT8</accession>
<evidence type="ECO:0000256" key="1">
    <source>
        <dbReference type="SAM" id="Coils"/>
    </source>
</evidence>
<feature type="compositionally biased region" description="Polar residues" evidence="2">
    <location>
        <begin position="23"/>
        <end position="34"/>
    </location>
</feature>
<feature type="region of interest" description="Disordered" evidence="2">
    <location>
        <begin position="1"/>
        <end position="114"/>
    </location>
</feature>
<evidence type="ECO:0000256" key="2">
    <source>
        <dbReference type="SAM" id="MobiDB-lite"/>
    </source>
</evidence>
<dbReference type="OrthoDB" id="3997871at2759"/>
<protein>
    <submittedName>
        <fullName evidence="3">Unnamed protein product</fullName>
    </submittedName>
</protein>
<gene>
    <name evidence="3" type="ORF">Amon01_000135000</name>
</gene>
<keyword evidence="4" id="KW-1185">Reference proteome</keyword>
<keyword evidence="1" id="KW-0175">Coiled coil</keyword>
<feature type="compositionally biased region" description="Polar residues" evidence="2">
    <location>
        <begin position="1"/>
        <end position="11"/>
    </location>
</feature>
<proteinExistence type="predicted"/>
<evidence type="ECO:0000313" key="4">
    <source>
        <dbReference type="Proteomes" id="UP001165063"/>
    </source>
</evidence>
<dbReference type="AlphaFoldDB" id="A0A9W6YMT8"/>
<reference evidence="3" key="1">
    <citation type="submission" date="2023-04" db="EMBL/GenBank/DDBJ databases">
        <title>Ambrosiozyma monospora NBRC 1965.</title>
        <authorList>
            <person name="Ichikawa N."/>
            <person name="Sato H."/>
            <person name="Tonouchi N."/>
        </authorList>
    </citation>
    <scope>NUCLEOTIDE SEQUENCE</scope>
    <source>
        <strain evidence="3">NBRC 1965</strain>
    </source>
</reference>
<organism evidence="3 4">
    <name type="scientific">Ambrosiozyma monospora</name>
    <name type="common">Yeast</name>
    <name type="synonym">Endomycopsis monosporus</name>
    <dbReference type="NCBI Taxonomy" id="43982"/>
    <lineage>
        <taxon>Eukaryota</taxon>
        <taxon>Fungi</taxon>
        <taxon>Dikarya</taxon>
        <taxon>Ascomycota</taxon>
        <taxon>Saccharomycotina</taxon>
        <taxon>Pichiomycetes</taxon>
        <taxon>Pichiales</taxon>
        <taxon>Pichiaceae</taxon>
        <taxon>Ambrosiozyma</taxon>
    </lineage>
</organism>
<feature type="coiled-coil region" evidence="1">
    <location>
        <begin position="240"/>
        <end position="298"/>
    </location>
</feature>
<dbReference type="Proteomes" id="UP001165063">
    <property type="component" value="Unassembled WGS sequence"/>
</dbReference>